<protein>
    <submittedName>
        <fullName evidence="4">DUF305 domain-containing protein</fullName>
    </submittedName>
</protein>
<keyword evidence="2" id="KW-0732">Signal</keyword>
<evidence type="ECO:0000313" key="4">
    <source>
        <dbReference type="EMBL" id="MFF4520005.1"/>
    </source>
</evidence>
<feature type="signal peptide" evidence="2">
    <location>
        <begin position="1"/>
        <end position="23"/>
    </location>
</feature>
<name>A0ABW6U971_9ACTN</name>
<dbReference type="Gene3D" id="1.20.1260.10">
    <property type="match status" value="1"/>
</dbReference>
<dbReference type="PANTHER" id="PTHR36933">
    <property type="entry name" value="SLL0788 PROTEIN"/>
    <property type="match status" value="1"/>
</dbReference>
<organism evidence="4 5">
    <name type="scientific">Streptomyces bluensis</name>
    <dbReference type="NCBI Taxonomy" id="33897"/>
    <lineage>
        <taxon>Bacteria</taxon>
        <taxon>Bacillati</taxon>
        <taxon>Actinomycetota</taxon>
        <taxon>Actinomycetes</taxon>
        <taxon>Kitasatosporales</taxon>
        <taxon>Streptomycetaceae</taxon>
        <taxon>Streptomyces</taxon>
    </lineage>
</organism>
<dbReference type="PROSITE" id="PS51257">
    <property type="entry name" value="PROKAR_LIPOPROTEIN"/>
    <property type="match status" value="1"/>
</dbReference>
<feature type="domain" description="DUF305" evidence="3">
    <location>
        <begin position="56"/>
        <end position="208"/>
    </location>
</feature>
<evidence type="ECO:0000259" key="3">
    <source>
        <dbReference type="Pfam" id="PF03713"/>
    </source>
</evidence>
<dbReference type="RefSeq" id="WP_387882528.1">
    <property type="nucleotide sequence ID" value="NZ_JBIAWJ010000001.1"/>
</dbReference>
<dbReference type="Proteomes" id="UP001602058">
    <property type="component" value="Unassembled WGS sequence"/>
</dbReference>
<evidence type="ECO:0000256" key="1">
    <source>
        <dbReference type="SAM" id="MobiDB-lite"/>
    </source>
</evidence>
<dbReference type="EMBL" id="JBIAWJ010000001">
    <property type="protein sequence ID" value="MFF4520005.1"/>
    <property type="molecule type" value="Genomic_DNA"/>
</dbReference>
<keyword evidence="5" id="KW-1185">Reference proteome</keyword>
<evidence type="ECO:0000313" key="5">
    <source>
        <dbReference type="Proteomes" id="UP001602058"/>
    </source>
</evidence>
<accession>A0ABW6U971</accession>
<reference evidence="4 5" key="1">
    <citation type="submission" date="2024-10" db="EMBL/GenBank/DDBJ databases">
        <title>The Natural Products Discovery Center: Release of the First 8490 Sequenced Strains for Exploring Actinobacteria Biosynthetic Diversity.</title>
        <authorList>
            <person name="Kalkreuter E."/>
            <person name="Kautsar S.A."/>
            <person name="Yang D."/>
            <person name="Bader C.D."/>
            <person name="Teijaro C.N."/>
            <person name="Fluegel L."/>
            <person name="Davis C.M."/>
            <person name="Simpson J.R."/>
            <person name="Lauterbach L."/>
            <person name="Steele A.D."/>
            <person name="Gui C."/>
            <person name="Meng S."/>
            <person name="Li G."/>
            <person name="Viehrig K."/>
            <person name="Ye F."/>
            <person name="Su P."/>
            <person name="Kiefer A.F."/>
            <person name="Nichols A."/>
            <person name="Cepeda A.J."/>
            <person name="Yan W."/>
            <person name="Fan B."/>
            <person name="Jiang Y."/>
            <person name="Adhikari A."/>
            <person name="Zheng C.-J."/>
            <person name="Schuster L."/>
            <person name="Cowan T.M."/>
            <person name="Smanski M.J."/>
            <person name="Chevrette M.G."/>
            <person name="De Carvalho L.P.S."/>
            <person name="Shen B."/>
        </authorList>
    </citation>
    <scope>NUCLEOTIDE SEQUENCE [LARGE SCALE GENOMIC DNA]</scope>
    <source>
        <strain evidence="4 5">NPDC001390</strain>
    </source>
</reference>
<comment type="caution">
    <text evidence="4">The sequence shown here is derived from an EMBL/GenBank/DDBJ whole genome shotgun (WGS) entry which is preliminary data.</text>
</comment>
<dbReference type="InterPro" id="IPR005183">
    <property type="entry name" value="DUF305_CopM-like"/>
</dbReference>
<proteinExistence type="predicted"/>
<dbReference type="PANTHER" id="PTHR36933:SF1">
    <property type="entry name" value="SLL0788 PROTEIN"/>
    <property type="match status" value="1"/>
</dbReference>
<evidence type="ECO:0000256" key="2">
    <source>
        <dbReference type="SAM" id="SignalP"/>
    </source>
</evidence>
<sequence length="211" mass="22561">MTTARTLLRRTSLASLTAVTALALGACGGSDNTDVAHTSTASAPAATATGRHNQADVTFAQQMIVHHRQAVEMAGMAQEHAHSSDVKALAVKIEKEQEPEIKTMSGWLKSWGEPVPKGTSTPGMDHHSPSAMPSMPGMMDDQQMRDMMHASGKAFDTMFLTLMIKHHQGAIDMAKTEKKQGVHGPARTLAGDIITTQSTEIAQMRKMLGSS</sequence>
<dbReference type="InterPro" id="IPR012347">
    <property type="entry name" value="Ferritin-like"/>
</dbReference>
<dbReference type="Pfam" id="PF03713">
    <property type="entry name" value="DUF305"/>
    <property type="match status" value="1"/>
</dbReference>
<gene>
    <name evidence="4" type="ORF">ACFY1D_00800</name>
</gene>
<feature type="chain" id="PRO_5047306438" evidence="2">
    <location>
        <begin position="24"/>
        <end position="211"/>
    </location>
</feature>
<feature type="region of interest" description="Disordered" evidence="1">
    <location>
        <begin position="108"/>
        <end position="128"/>
    </location>
</feature>